<gene>
    <name evidence="1" type="ORF">DA01_07470</name>
</gene>
<protein>
    <submittedName>
        <fullName evidence="1">Uncharacterized protein</fullName>
    </submittedName>
</protein>
<dbReference type="PATRIC" id="fig|61435.5.peg.1468"/>
<dbReference type="AlphaFoldDB" id="A0A0V8M0I5"/>
<dbReference type="EMBL" id="JGYD01000025">
    <property type="protein sequence ID" value="KSV17287.1"/>
    <property type="molecule type" value="Genomic_DNA"/>
</dbReference>
<accession>A0A0V8M0I5</accession>
<evidence type="ECO:0000313" key="1">
    <source>
        <dbReference type="EMBL" id="KSV17287.1"/>
    </source>
</evidence>
<comment type="caution">
    <text evidence="1">The sequence shown here is derived from an EMBL/GenBank/DDBJ whole genome shotgun (WGS) entry which is preliminary data.</text>
</comment>
<organism evidence="1 2">
    <name type="scientific">Dehalococcoides mccartyi</name>
    <dbReference type="NCBI Taxonomy" id="61435"/>
    <lineage>
        <taxon>Bacteria</taxon>
        <taxon>Bacillati</taxon>
        <taxon>Chloroflexota</taxon>
        <taxon>Dehalococcoidia</taxon>
        <taxon>Dehalococcoidales</taxon>
        <taxon>Dehalococcoidaceae</taxon>
        <taxon>Dehalococcoides</taxon>
    </lineage>
</organism>
<evidence type="ECO:0000313" key="2">
    <source>
        <dbReference type="Proteomes" id="UP000053577"/>
    </source>
</evidence>
<reference evidence="1 2" key="1">
    <citation type="journal article" date="2015" name="Sci. Rep.">
        <title>A comparative genomics and reductive dehalogenase gene transcription study of two chloroethene-respiring bacteria, Dehalococcoides mccartyi strains MB and 11a.</title>
        <authorList>
            <person name="Low A."/>
            <person name="Shen Z."/>
            <person name="Cheng D."/>
            <person name="Rogers M.J."/>
            <person name="Lee P.K."/>
            <person name="He J."/>
        </authorList>
    </citation>
    <scope>NUCLEOTIDE SEQUENCE [LARGE SCALE GENOMIC DNA]</scope>
    <source>
        <strain evidence="1 2">MB</strain>
    </source>
</reference>
<dbReference type="Proteomes" id="UP000053577">
    <property type="component" value="Unassembled WGS sequence"/>
</dbReference>
<proteinExistence type="predicted"/>
<name>A0A0V8M0I5_9CHLR</name>
<dbReference type="RefSeq" id="WP_058292679.1">
    <property type="nucleotide sequence ID" value="NZ_JGYD01000025.1"/>
</dbReference>
<sequence>MSFVLSIKNAPPGSQWWRAEYYGGLISSGWLGISQPWQCPYAAYGAADVIVSVFDGNSNLKYKSLPFGPIYDGQEYVHDCSQSMLMFPAEASQFRNIMVTSVYPAQARVGQRANVNFELEHLGASERVTLYASIGNQGLWFDEILHTEYQYTFPEHSVWTKQYMFAAIDITSAISPGLYDAYAKIKEKNLVSPTLYDCLTVLGNQAEFYNFLIASYQKL</sequence>